<protein>
    <recommendedName>
        <fullName evidence="1">Calcineurin-like phosphoesterase domain-containing protein</fullName>
    </recommendedName>
</protein>
<dbReference type="OrthoDB" id="7550081at2"/>
<dbReference type="PANTHER" id="PTHR42850:SF7">
    <property type="entry name" value="BIS(5'-NUCLEOSYL)-TETRAPHOSPHATASE PRPE [ASYMMETRICAL]"/>
    <property type="match status" value="1"/>
</dbReference>
<dbReference type="Proteomes" id="UP000032544">
    <property type="component" value="Unassembled WGS sequence"/>
</dbReference>
<dbReference type="Pfam" id="PF00149">
    <property type="entry name" value="Metallophos"/>
    <property type="match status" value="1"/>
</dbReference>
<comment type="caution">
    <text evidence="2">The sequence shown here is derived from an EMBL/GenBank/DDBJ whole genome shotgun (WGS) entry which is preliminary data.</text>
</comment>
<proteinExistence type="predicted"/>
<reference evidence="2 3" key="1">
    <citation type="submission" date="2014-09" db="EMBL/GenBank/DDBJ databases">
        <title>Draft Genome Sequence of Draconibacterium sp. JN14CK-3.</title>
        <authorList>
            <person name="Dong C."/>
            <person name="Lai Q."/>
            <person name="Shao Z."/>
        </authorList>
    </citation>
    <scope>NUCLEOTIDE SEQUENCE [LARGE SCALE GENOMIC DNA]</scope>
    <source>
        <strain evidence="2 3">JN14CK-3</strain>
    </source>
</reference>
<feature type="domain" description="Calcineurin-like phosphoesterase" evidence="1">
    <location>
        <begin position="4"/>
        <end position="112"/>
    </location>
</feature>
<dbReference type="Gene3D" id="3.60.21.10">
    <property type="match status" value="1"/>
</dbReference>
<dbReference type="PANTHER" id="PTHR42850">
    <property type="entry name" value="METALLOPHOSPHOESTERASE"/>
    <property type="match status" value="1"/>
</dbReference>
<dbReference type="SUPFAM" id="SSF56300">
    <property type="entry name" value="Metallo-dependent phosphatases"/>
    <property type="match status" value="1"/>
</dbReference>
<dbReference type="EMBL" id="JRHC01000007">
    <property type="protein sequence ID" value="KJF41909.1"/>
    <property type="molecule type" value="Genomic_DNA"/>
</dbReference>
<name>A0A0D8J584_9BACT</name>
<organism evidence="2 3">
    <name type="scientific">Draconibacterium sediminis</name>
    <dbReference type="NCBI Taxonomy" id="1544798"/>
    <lineage>
        <taxon>Bacteria</taxon>
        <taxon>Pseudomonadati</taxon>
        <taxon>Bacteroidota</taxon>
        <taxon>Bacteroidia</taxon>
        <taxon>Marinilabiliales</taxon>
        <taxon>Prolixibacteraceae</taxon>
        <taxon>Draconibacterium</taxon>
    </lineage>
</organism>
<keyword evidence="3" id="KW-1185">Reference proteome</keyword>
<evidence type="ECO:0000259" key="1">
    <source>
        <dbReference type="Pfam" id="PF00149"/>
    </source>
</evidence>
<dbReference type="GO" id="GO:0016791">
    <property type="term" value="F:phosphatase activity"/>
    <property type="evidence" value="ECO:0007669"/>
    <property type="project" value="TreeGrafter"/>
</dbReference>
<dbReference type="InterPro" id="IPR029052">
    <property type="entry name" value="Metallo-depent_PP-like"/>
</dbReference>
<dbReference type="GO" id="GO:0005737">
    <property type="term" value="C:cytoplasm"/>
    <property type="evidence" value="ECO:0007669"/>
    <property type="project" value="TreeGrafter"/>
</dbReference>
<dbReference type="InterPro" id="IPR050126">
    <property type="entry name" value="Ap4A_hydrolase"/>
</dbReference>
<sequence>MYDIIGDVHGYAAKLKKLLTEMGYRKTNGSYSHPNRKAIFVGDFVNRGPEIRKTILTIKAMVENGHAYAVLGNHELNAIIYHLKDKQGRSIISKPSKYFLSLFKTINEYSLGSKELNEQLRWMRTLPLYLDLGEIRVVHACWCEDAIKVADSLYEDGRIRKRVFRTVYKKASSKEAQSVWRLTKGVNLKLPPDIRVMNNKGVSPRSFRIRWWDNLDGKTFKDASFESKFTMPSYTIPPEIVPETFPYPDDAPIVFFGHYCRGAGPHIIKHNVCCVDSCVAGTKTLLAYRWSGEKELDMNHLVKV</sequence>
<dbReference type="RefSeq" id="WP_045033243.1">
    <property type="nucleotide sequence ID" value="NZ_JRHC01000007.1"/>
</dbReference>
<evidence type="ECO:0000313" key="2">
    <source>
        <dbReference type="EMBL" id="KJF41909.1"/>
    </source>
</evidence>
<evidence type="ECO:0000313" key="3">
    <source>
        <dbReference type="Proteomes" id="UP000032544"/>
    </source>
</evidence>
<dbReference type="STRING" id="1544798.LH29_21690"/>
<accession>A0A0D8J584</accession>
<dbReference type="InterPro" id="IPR004843">
    <property type="entry name" value="Calcineurin-like_PHP"/>
</dbReference>
<gene>
    <name evidence="2" type="ORF">LH29_21690</name>
</gene>
<dbReference type="AlphaFoldDB" id="A0A0D8J584"/>